<dbReference type="RefSeq" id="WP_132501257.1">
    <property type="nucleotide sequence ID" value="NZ_LVXA01000001.1"/>
</dbReference>
<accession>A0A4V2SJW9</accession>
<comment type="similarity">
    <text evidence="1">Belongs to the myoviridae tail sheath protein family.</text>
</comment>
<name>A0A4V2SJW9_9PAST</name>
<protein>
    <recommendedName>
        <fullName evidence="2">Tail sheath protein subtilisin-like domain-containing protein</fullName>
    </recommendedName>
</protein>
<evidence type="ECO:0000313" key="4">
    <source>
        <dbReference type="Proteomes" id="UP000295537"/>
    </source>
</evidence>
<keyword evidence="4" id="KW-1185">Reference proteome</keyword>
<dbReference type="PANTHER" id="PTHR35861">
    <property type="match status" value="1"/>
</dbReference>
<feature type="domain" description="Tail sheath protein subtilisin-like" evidence="2">
    <location>
        <begin position="190"/>
        <end position="347"/>
    </location>
</feature>
<dbReference type="Pfam" id="PF04984">
    <property type="entry name" value="Phage_sheath_1"/>
    <property type="match status" value="1"/>
</dbReference>
<dbReference type="InterPro" id="IPR052042">
    <property type="entry name" value="Tail_sheath_structural"/>
</dbReference>
<organism evidence="3 4">
    <name type="scientific">Nicoletella semolina</name>
    <dbReference type="NCBI Taxonomy" id="271160"/>
    <lineage>
        <taxon>Bacteria</taxon>
        <taxon>Pseudomonadati</taxon>
        <taxon>Pseudomonadota</taxon>
        <taxon>Gammaproteobacteria</taxon>
        <taxon>Pasteurellales</taxon>
        <taxon>Pasteurellaceae</taxon>
        <taxon>Nicoletella</taxon>
    </lineage>
</organism>
<dbReference type="PANTHER" id="PTHR35861:SF1">
    <property type="entry name" value="PHAGE TAIL SHEATH PROTEIN"/>
    <property type="match status" value="1"/>
</dbReference>
<proteinExistence type="inferred from homology"/>
<evidence type="ECO:0000259" key="2">
    <source>
        <dbReference type="Pfam" id="PF04984"/>
    </source>
</evidence>
<dbReference type="Proteomes" id="UP000295537">
    <property type="component" value="Unassembled WGS sequence"/>
</dbReference>
<evidence type="ECO:0000313" key="3">
    <source>
        <dbReference type="EMBL" id="TCP17326.1"/>
    </source>
</evidence>
<evidence type="ECO:0000256" key="1">
    <source>
        <dbReference type="ARBA" id="ARBA00008005"/>
    </source>
</evidence>
<dbReference type="EMBL" id="SLXJ01000006">
    <property type="protein sequence ID" value="TCP17326.1"/>
    <property type="molecule type" value="Genomic_DNA"/>
</dbReference>
<comment type="caution">
    <text evidence="3">The sequence shown here is derived from an EMBL/GenBank/DDBJ whole genome shotgun (WGS) entry which is preliminary data.</text>
</comment>
<gene>
    <name evidence="3" type="ORF">EV693_1065</name>
</gene>
<sequence>MAVAFHHGTETKRVNAGAVPVSSAEGAIIGLVGSAPVGEVNILKLCQTKKDFAQFGNVLDKGYSICDAVDILSRYASGQVYVINVLDPTRHRTEVSNEPLTLDAQTLRTQTAQAGLIELTLHSNGSPLNVNSDYQVNLLTGEITLNATQENLTATYTYADPTKVTEQDIKGSIDVSTGARTGFELLRTGFNLFGADAKILICPQYGTTATLSTALETLAHQMGAIAYVQAPKATTLAKALSGRGASGTINFQTASDRVHLFYPHVIGEHNTLECLATHAAGLRLKTDVEHGYWFSTSNRNLQGVIGVEVPLTARVDDVQSETNLLNARGITTVFNSYGTGFRLWGNRLANFPTVTHISNFETVQRSADLIDESIRRVELQFIDRPIDKALLDSLLATVETYMGTLQSIVGFSVQLDPDADLVDAFSRGNVPIQYAFTPKIPAERISNESRVTRKYLVNLVRSS</sequence>
<dbReference type="InterPro" id="IPR035089">
    <property type="entry name" value="Phage_sheath_subtilisin"/>
</dbReference>
<reference evidence="3 4" key="1">
    <citation type="submission" date="2019-03" db="EMBL/GenBank/DDBJ databases">
        <title>Genomic Encyclopedia of Type Strains, Phase IV (KMG-IV): sequencing the most valuable type-strain genomes for metagenomic binning, comparative biology and taxonomic classification.</title>
        <authorList>
            <person name="Goeker M."/>
        </authorList>
    </citation>
    <scope>NUCLEOTIDE SEQUENCE [LARGE SCALE GENOMIC DNA]</scope>
    <source>
        <strain evidence="3 4">DSM 16380</strain>
    </source>
</reference>
<dbReference type="AlphaFoldDB" id="A0A4V2SJW9"/>
<dbReference type="OrthoDB" id="9767864at2"/>